<accession>A0A1Y4II46</accession>
<dbReference type="Proteomes" id="UP000450599">
    <property type="component" value="Unassembled WGS sequence"/>
</dbReference>
<dbReference type="PANTHER" id="PTHR45266:SF3">
    <property type="entry name" value="OXALOACETATE DECARBOXYLASE ALPHA CHAIN"/>
    <property type="match status" value="1"/>
</dbReference>
<dbReference type="Proteomes" id="UP000461276">
    <property type="component" value="Unassembled WGS sequence"/>
</dbReference>
<reference evidence="10 13" key="3">
    <citation type="submission" date="2018-08" db="EMBL/GenBank/DDBJ databases">
        <title>A genome reference for cultivated species of the human gut microbiota.</title>
        <authorList>
            <person name="Zou Y."/>
            <person name="Xue W."/>
            <person name="Luo G."/>
        </authorList>
    </citation>
    <scope>NUCLEOTIDE SEQUENCE [LARGE SCALE GENOMIC DNA]</scope>
    <source>
        <strain evidence="10 13">AM30-4</strain>
    </source>
</reference>
<dbReference type="EMBL" id="WKMX01000015">
    <property type="protein sequence ID" value="MRZ07619.1"/>
    <property type="molecule type" value="Genomic_DNA"/>
</dbReference>
<evidence type="ECO:0000259" key="2">
    <source>
        <dbReference type="PROSITE" id="PS50968"/>
    </source>
</evidence>
<evidence type="ECO:0000256" key="1">
    <source>
        <dbReference type="ARBA" id="ARBA00023267"/>
    </source>
</evidence>
<reference evidence="12" key="1">
    <citation type="submission" date="2017-04" db="EMBL/GenBank/DDBJ databases">
        <title>Function of individual gut microbiota members based on whole genome sequencing of pure cultures obtained from chicken caecum.</title>
        <authorList>
            <person name="Medvecky M."/>
            <person name="Cejkova D."/>
            <person name="Polansky O."/>
            <person name="Karasova D."/>
            <person name="Kubasova T."/>
            <person name="Cizek A."/>
            <person name="Rychlik I."/>
        </authorList>
    </citation>
    <scope>NUCLEOTIDE SEQUENCE [LARGE SCALE GENOMIC DNA]</scope>
    <source>
        <strain evidence="12">An199</strain>
    </source>
</reference>
<evidence type="ECO:0000313" key="18">
    <source>
        <dbReference type="Proteomes" id="UP000450599"/>
    </source>
</evidence>
<dbReference type="SUPFAM" id="SSF51230">
    <property type="entry name" value="Single hybrid motif"/>
    <property type="match status" value="1"/>
</dbReference>
<reference evidence="15 16" key="4">
    <citation type="journal article" date="2019" name="Nat. Med.">
        <title>A library of human gut bacterial isolates paired with longitudinal multiomics data enables mechanistic microbiome research.</title>
        <authorList>
            <person name="Poyet M."/>
            <person name="Groussin M."/>
            <person name="Gibbons S.M."/>
            <person name="Avila-Pacheco J."/>
            <person name="Jiang X."/>
            <person name="Kearney S.M."/>
            <person name="Perrotta A.R."/>
            <person name="Berdy B."/>
            <person name="Zhao S."/>
            <person name="Lieberman T.D."/>
            <person name="Swanson P.K."/>
            <person name="Smith M."/>
            <person name="Roesemann S."/>
            <person name="Alexander J.E."/>
            <person name="Rich S.A."/>
            <person name="Livny J."/>
            <person name="Vlamakis H."/>
            <person name="Clish C."/>
            <person name="Bullock K."/>
            <person name="Deik A."/>
            <person name="Scott J."/>
            <person name="Pierce K.A."/>
            <person name="Xavier R.J."/>
            <person name="Alm E.J."/>
        </authorList>
    </citation>
    <scope>NUCLEOTIDE SEQUENCE [LARGE SCALE GENOMIC DNA]</scope>
    <source>
        <strain evidence="5 20">BIOML-A10</strain>
        <strain evidence="3 18">BIOML-A11</strain>
        <strain evidence="7 15">BIOML-A2</strain>
        <strain evidence="8 17">BIOML-A20</strain>
        <strain evidence="6 16">BIOML-A32</strain>
        <strain evidence="4 19">BIOML-A9</strain>
    </source>
</reference>
<name>A0A1Y4II46_PARDI</name>
<dbReference type="InterPro" id="IPR000089">
    <property type="entry name" value="Biotin_lipoyl"/>
</dbReference>
<dbReference type="Proteomes" id="UP000195950">
    <property type="component" value="Unassembled WGS sequence"/>
</dbReference>
<dbReference type="Proteomes" id="UP000432516">
    <property type="component" value="Unassembled WGS sequence"/>
</dbReference>
<dbReference type="EMBL" id="VOHW01000012">
    <property type="protein sequence ID" value="TWV59783.1"/>
    <property type="molecule type" value="Genomic_DNA"/>
</dbReference>
<evidence type="ECO:0000313" key="19">
    <source>
        <dbReference type="Proteomes" id="UP000461276"/>
    </source>
</evidence>
<dbReference type="Proteomes" id="UP000471216">
    <property type="component" value="Unassembled WGS sequence"/>
</dbReference>
<dbReference type="Proteomes" id="UP000284660">
    <property type="component" value="Unassembled WGS sequence"/>
</dbReference>
<evidence type="ECO:0000313" key="12">
    <source>
        <dbReference type="Proteomes" id="UP000195950"/>
    </source>
</evidence>
<dbReference type="EMBL" id="QSJN01000016">
    <property type="protein sequence ID" value="RHD71545.1"/>
    <property type="molecule type" value="Genomic_DNA"/>
</dbReference>
<dbReference type="EMBL" id="WKMC01000012">
    <property type="protein sequence ID" value="MRZ51575.1"/>
    <property type="molecule type" value="Genomic_DNA"/>
</dbReference>
<feature type="domain" description="Lipoyl-binding" evidence="2">
    <location>
        <begin position="102"/>
        <end position="180"/>
    </location>
</feature>
<dbReference type="InterPro" id="IPR011053">
    <property type="entry name" value="Single_hybrid_motif"/>
</dbReference>
<dbReference type="EMBL" id="WKMY01000017">
    <property type="protein sequence ID" value="MRY95229.1"/>
    <property type="molecule type" value="Genomic_DNA"/>
</dbReference>
<gene>
    <name evidence="9" type="ORF">B5F32_15200</name>
    <name evidence="10" type="ORF">DW782_18920</name>
    <name evidence="11" type="ORF">FSA05_16960</name>
    <name evidence="5" type="ORF">GKD54_15670</name>
    <name evidence="3" type="ORF">GKD58_14775</name>
    <name evidence="6" type="ORF">GKD66_15340</name>
    <name evidence="4" type="ORF">GKD67_18725</name>
    <name evidence="7" type="ORF">GKD68_16690</name>
    <name evidence="8" type="ORF">GKD70_18030</name>
</gene>
<dbReference type="OMA" id="MPGYIWK"/>
<dbReference type="EMBL" id="WKMW01000015">
    <property type="protein sequence ID" value="MRY85506.1"/>
    <property type="molecule type" value="Genomic_DNA"/>
</dbReference>
<evidence type="ECO:0000313" key="16">
    <source>
        <dbReference type="Proteomes" id="UP000441358"/>
    </source>
</evidence>
<dbReference type="PROSITE" id="PS50968">
    <property type="entry name" value="BIOTINYL_LIPOYL"/>
    <property type="match status" value="1"/>
</dbReference>
<keyword evidence="1" id="KW-0092">Biotin</keyword>
<comment type="caution">
    <text evidence="9">The sequence shown here is derived from an EMBL/GenBank/DDBJ whole genome shotgun (WGS) entry which is preliminary data.</text>
</comment>
<evidence type="ECO:0000313" key="20">
    <source>
        <dbReference type="Proteomes" id="UP000471216"/>
    </source>
</evidence>
<evidence type="ECO:0000313" key="11">
    <source>
        <dbReference type="EMBL" id="TWV59783.1"/>
    </source>
</evidence>
<dbReference type="EMBL" id="WKMO01000019">
    <property type="protein sequence ID" value="MSB75163.1"/>
    <property type="molecule type" value="Genomic_DNA"/>
</dbReference>
<dbReference type="OrthoDB" id="9812676at2"/>
<proteinExistence type="predicted"/>
<organism evidence="9 12">
    <name type="scientific">Parabacteroides distasonis</name>
    <dbReference type="NCBI Taxonomy" id="823"/>
    <lineage>
        <taxon>Bacteria</taxon>
        <taxon>Pseudomonadati</taxon>
        <taxon>Bacteroidota</taxon>
        <taxon>Bacteroidia</taxon>
        <taxon>Bacteroidales</taxon>
        <taxon>Tannerellaceae</taxon>
        <taxon>Parabacteroides</taxon>
    </lineage>
</organism>
<reference evidence="9" key="2">
    <citation type="journal article" date="2018" name="BMC Genomics">
        <title>Whole genome sequencing and function prediction of 133 gut anaerobes isolated from chicken caecum in pure cultures.</title>
        <authorList>
            <person name="Medvecky M."/>
            <person name="Cejkova D."/>
            <person name="Polansky O."/>
            <person name="Karasova D."/>
            <person name="Kubasova T."/>
            <person name="Cizek A."/>
            <person name="Rychlik I."/>
        </authorList>
    </citation>
    <scope>NUCLEOTIDE SEQUENCE</scope>
    <source>
        <strain evidence="9">An199</strain>
    </source>
</reference>
<evidence type="ECO:0000313" key="14">
    <source>
        <dbReference type="Proteomes" id="UP000315827"/>
    </source>
</evidence>
<evidence type="ECO:0000313" key="7">
    <source>
        <dbReference type="EMBL" id="MRZ56347.1"/>
    </source>
</evidence>
<evidence type="ECO:0000313" key="15">
    <source>
        <dbReference type="Proteomes" id="UP000432516"/>
    </source>
</evidence>
<evidence type="ECO:0000313" key="8">
    <source>
        <dbReference type="EMBL" id="MSB75163.1"/>
    </source>
</evidence>
<dbReference type="FunFam" id="2.40.50.100:FF:000003">
    <property type="entry name" value="Acetyl-CoA carboxylase biotin carboxyl carrier protein"/>
    <property type="match status" value="1"/>
</dbReference>
<evidence type="ECO:0000313" key="9">
    <source>
        <dbReference type="EMBL" id="OUP16532.1"/>
    </source>
</evidence>
<evidence type="ECO:0000313" key="3">
    <source>
        <dbReference type="EMBL" id="MRY85506.1"/>
    </source>
</evidence>
<dbReference type="Gene3D" id="2.40.50.100">
    <property type="match status" value="1"/>
</dbReference>
<protein>
    <submittedName>
        <fullName evidence="9">Acetyl-CoA carboxylase biotin carboxyl carrier protein subunit</fullName>
    </submittedName>
    <submittedName>
        <fullName evidence="3">Biotin/lipoyl-binding protein</fullName>
    </submittedName>
</protein>
<dbReference type="Pfam" id="PF00364">
    <property type="entry name" value="Biotin_lipoyl"/>
    <property type="match status" value="1"/>
</dbReference>
<sequence length="180" mass="19855">MRGGMIMSKALATYFATVNDIPDTEFKVEILEDGPIKKVSVNGTVYDVDYNLGGDTIHSIIMNHKSHGVQISSVGDSTYEVKNKGDYFQVQVIDELKKLRLSRTSSKTVGRQVIQAQMPGVIQKVYVKVGDEVKAGDPLCVLVAMKMENEIRTPIDGVVKEVYVNETDKVSVGDKMLVVE</sequence>
<evidence type="ECO:0000313" key="13">
    <source>
        <dbReference type="Proteomes" id="UP000284660"/>
    </source>
</evidence>
<evidence type="ECO:0000313" key="10">
    <source>
        <dbReference type="EMBL" id="RHD71545.1"/>
    </source>
</evidence>
<dbReference type="PANTHER" id="PTHR45266">
    <property type="entry name" value="OXALOACETATE DECARBOXYLASE ALPHA CHAIN"/>
    <property type="match status" value="1"/>
</dbReference>
<evidence type="ECO:0000313" key="4">
    <source>
        <dbReference type="EMBL" id="MRY95229.1"/>
    </source>
</evidence>
<dbReference type="InterPro" id="IPR050709">
    <property type="entry name" value="Biotin_Carboxyl_Carrier/Decarb"/>
</dbReference>
<dbReference type="Proteomes" id="UP000315827">
    <property type="component" value="Unassembled WGS sequence"/>
</dbReference>
<dbReference type="CDD" id="cd06850">
    <property type="entry name" value="biotinyl_domain"/>
    <property type="match status" value="1"/>
</dbReference>
<evidence type="ECO:0000313" key="5">
    <source>
        <dbReference type="EMBL" id="MRZ07619.1"/>
    </source>
</evidence>
<reference evidence="11 14" key="5">
    <citation type="submission" date="2019-07" db="EMBL/GenBank/DDBJ databases">
        <title>Genome sequencing of Parabacteroides distasonis iSURF_7.</title>
        <authorList>
            <person name="Degefu H.N."/>
            <person name="Ruoff K.L."/>
            <person name="Price C.E."/>
            <person name="Valls R.A."/>
            <person name="O'Toole G.A."/>
        </authorList>
    </citation>
    <scope>NUCLEOTIDE SEQUENCE [LARGE SCALE GENOMIC DNA]</scope>
    <source>
        <strain evidence="11 14">CFPLTA003_1B</strain>
    </source>
</reference>
<dbReference type="EMBL" id="WKNE01000015">
    <property type="protein sequence ID" value="MRZ56347.1"/>
    <property type="molecule type" value="Genomic_DNA"/>
</dbReference>
<dbReference type="Proteomes" id="UP000441358">
    <property type="component" value="Unassembled WGS sequence"/>
</dbReference>
<evidence type="ECO:0000313" key="17">
    <source>
        <dbReference type="Proteomes" id="UP000441609"/>
    </source>
</evidence>
<dbReference type="Proteomes" id="UP000441609">
    <property type="component" value="Unassembled WGS sequence"/>
</dbReference>
<dbReference type="EMBL" id="NFJX01000015">
    <property type="protein sequence ID" value="OUP16532.1"/>
    <property type="molecule type" value="Genomic_DNA"/>
</dbReference>
<evidence type="ECO:0000313" key="6">
    <source>
        <dbReference type="EMBL" id="MRZ51575.1"/>
    </source>
</evidence>
<dbReference type="AlphaFoldDB" id="A0A1Y4II46"/>